<proteinExistence type="predicted"/>
<evidence type="ECO:0000313" key="1">
    <source>
        <dbReference type="EMBL" id="OAI10205.1"/>
    </source>
</evidence>
<dbReference type="InterPro" id="IPR013406">
    <property type="entry name" value="CHP02574_addiction_mod"/>
</dbReference>
<dbReference type="AlphaFoldDB" id="A0A177MX97"/>
<comment type="caution">
    <text evidence="1">The sequence shown here is derived from an EMBL/GenBank/DDBJ whole genome shotgun (WGS) entry which is preliminary data.</text>
</comment>
<dbReference type="RefSeq" id="WP_066987512.1">
    <property type="nucleotide sequence ID" value="NZ_LUUI01000157.1"/>
</dbReference>
<organism evidence="1 2">
    <name type="scientific">Methylomonas lenta</name>
    <dbReference type="NCBI Taxonomy" id="980561"/>
    <lineage>
        <taxon>Bacteria</taxon>
        <taxon>Pseudomonadati</taxon>
        <taxon>Pseudomonadota</taxon>
        <taxon>Gammaproteobacteria</taxon>
        <taxon>Methylococcales</taxon>
        <taxon>Methylococcaceae</taxon>
        <taxon>Methylomonas</taxon>
    </lineage>
</organism>
<sequence length="86" mass="10037">MNIETITEQALNLDPTSNAYLAEILLDSMDYEEDISVSETWRQLIQKRCKEIDANPAVLIDGEKFIAELKQRYLLTLQRNRPSYFV</sequence>
<protein>
    <submittedName>
        <fullName evidence="1">Addiction module antitoxin RelB</fullName>
    </submittedName>
</protein>
<name>A0A177MX97_9GAMM</name>
<dbReference type="EMBL" id="LUUI01000157">
    <property type="protein sequence ID" value="OAI10205.1"/>
    <property type="molecule type" value="Genomic_DNA"/>
</dbReference>
<gene>
    <name evidence="1" type="ORF">A1359_17090</name>
</gene>
<dbReference type="Pfam" id="PF09720">
    <property type="entry name" value="Unstab_antitox"/>
    <property type="match status" value="1"/>
</dbReference>
<keyword evidence="2" id="KW-1185">Reference proteome</keyword>
<evidence type="ECO:0000313" key="2">
    <source>
        <dbReference type="Proteomes" id="UP000078476"/>
    </source>
</evidence>
<reference evidence="1 2" key="1">
    <citation type="submission" date="2016-03" db="EMBL/GenBank/DDBJ databases">
        <authorList>
            <person name="Ploux O."/>
        </authorList>
    </citation>
    <scope>NUCLEOTIDE SEQUENCE [LARGE SCALE GENOMIC DNA]</scope>
    <source>
        <strain evidence="1 2">R-45370</strain>
    </source>
</reference>
<accession>A0A177MX97</accession>
<dbReference type="OrthoDB" id="5570368at2"/>
<dbReference type="Proteomes" id="UP000078476">
    <property type="component" value="Unassembled WGS sequence"/>
</dbReference>